<evidence type="ECO:0000313" key="11">
    <source>
        <dbReference type="EMBL" id="TSJ44776.1"/>
    </source>
</evidence>
<comment type="catalytic activity">
    <reaction evidence="8">
        <text>DNA(n) + a 2'-deoxyribonucleoside 5'-triphosphate = DNA(n+1) + diphosphate</text>
        <dbReference type="Rhea" id="RHEA:22508"/>
        <dbReference type="Rhea" id="RHEA-COMP:17339"/>
        <dbReference type="Rhea" id="RHEA-COMP:17340"/>
        <dbReference type="ChEBI" id="CHEBI:33019"/>
        <dbReference type="ChEBI" id="CHEBI:61560"/>
        <dbReference type="ChEBI" id="CHEBI:173112"/>
        <dbReference type="EC" id="2.7.7.7"/>
    </reaction>
</comment>
<reference evidence="11 12" key="1">
    <citation type="submission" date="2019-07" db="EMBL/GenBank/DDBJ databases">
        <authorList>
            <person name="Huq M.A."/>
        </authorList>
    </citation>
    <scope>NUCLEOTIDE SEQUENCE [LARGE SCALE GENOMIC DNA]</scope>
    <source>
        <strain evidence="11 12">MAH-3</strain>
    </source>
</reference>
<dbReference type="OrthoDB" id="1172326at2"/>
<dbReference type="PANTHER" id="PTHR34388:SF1">
    <property type="entry name" value="DNA POLYMERASE III SUBUNIT DELTA"/>
    <property type="match status" value="1"/>
</dbReference>
<dbReference type="GO" id="GO:0003887">
    <property type="term" value="F:DNA-directed DNA polymerase activity"/>
    <property type="evidence" value="ECO:0007669"/>
    <property type="project" value="UniProtKB-KW"/>
</dbReference>
<dbReference type="Proteomes" id="UP000316008">
    <property type="component" value="Unassembled WGS sequence"/>
</dbReference>
<dbReference type="Pfam" id="PF06144">
    <property type="entry name" value="DNA_pol3_delta"/>
    <property type="match status" value="1"/>
</dbReference>
<dbReference type="Gene3D" id="1.10.8.60">
    <property type="match status" value="1"/>
</dbReference>
<gene>
    <name evidence="11" type="primary">holA</name>
    <name evidence="11" type="ORF">FO442_09245</name>
</gene>
<evidence type="ECO:0000259" key="10">
    <source>
        <dbReference type="Pfam" id="PF21694"/>
    </source>
</evidence>
<keyword evidence="5" id="KW-0235">DNA replication</keyword>
<dbReference type="InterPro" id="IPR048466">
    <property type="entry name" value="DNA_pol3_delta-like_C"/>
</dbReference>
<name>A0A556MXV9_9FLAO</name>
<dbReference type="GO" id="GO:0003677">
    <property type="term" value="F:DNA binding"/>
    <property type="evidence" value="ECO:0007669"/>
    <property type="project" value="InterPro"/>
</dbReference>
<dbReference type="Gene3D" id="3.40.50.300">
    <property type="entry name" value="P-loop containing nucleotide triphosphate hydrolases"/>
    <property type="match status" value="1"/>
</dbReference>
<keyword evidence="12" id="KW-1185">Reference proteome</keyword>
<keyword evidence="6" id="KW-0239">DNA-directed DNA polymerase</keyword>
<dbReference type="GO" id="GO:0009360">
    <property type="term" value="C:DNA polymerase III complex"/>
    <property type="evidence" value="ECO:0007669"/>
    <property type="project" value="InterPro"/>
</dbReference>
<dbReference type="InterPro" id="IPR010372">
    <property type="entry name" value="DNA_pol3_delta_N"/>
</dbReference>
<dbReference type="NCBIfam" id="TIGR01128">
    <property type="entry name" value="holA"/>
    <property type="match status" value="1"/>
</dbReference>
<keyword evidence="4 11" id="KW-0548">Nucleotidyltransferase</keyword>
<proteinExistence type="inferred from homology"/>
<dbReference type="AlphaFoldDB" id="A0A556MXV9"/>
<evidence type="ECO:0000256" key="1">
    <source>
        <dbReference type="ARBA" id="ARBA00012417"/>
    </source>
</evidence>
<evidence type="ECO:0000259" key="9">
    <source>
        <dbReference type="Pfam" id="PF06144"/>
    </source>
</evidence>
<protein>
    <recommendedName>
        <fullName evidence="2">DNA polymerase III subunit delta</fullName>
        <ecNumber evidence="1">2.7.7.7</ecNumber>
    </recommendedName>
</protein>
<evidence type="ECO:0000256" key="6">
    <source>
        <dbReference type="ARBA" id="ARBA00022932"/>
    </source>
</evidence>
<dbReference type="PANTHER" id="PTHR34388">
    <property type="entry name" value="DNA POLYMERASE III SUBUNIT DELTA"/>
    <property type="match status" value="1"/>
</dbReference>
<dbReference type="GO" id="GO:0006261">
    <property type="term" value="P:DNA-templated DNA replication"/>
    <property type="evidence" value="ECO:0007669"/>
    <property type="project" value="TreeGrafter"/>
</dbReference>
<dbReference type="Gene3D" id="1.20.272.10">
    <property type="match status" value="1"/>
</dbReference>
<evidence type="ECO:0000256" key="3">
    <source>
        <dbReference type="ARBA" id="ARBA00022679"/>
    </source>
</evidence>
<sequence>MMDYKALLKDIKNGDFKPLYVLHGEEPYFIDLISDAISENAVDESEKDFNLAVYYGRDIDALTLMSEARSFPFMGTRKVVIVREAQDMKDIYELEKLLPNLVESNILVLCHKYKALDGKRKLTKEIANVGVNFKSEKVKDYNLTEWIASYVRSEGYEITSKAASLLGEFLGNDLSRIVNELDKLAIVLEKGTKISDVHIEENIGISKDYNVFELVNAIAIRDTLKAFQIADYFEKNPKDHSIIVVIPSVFKLFTNMMRVHFASNKSPDAIASSVGLHPFVAKELIRNCPNYPPKILARNVEILHQYDLKAKGVGNSSTSDGQLLKEMLVQILN</sequence>
<dbReference type="InterPro" id="IPR027417">
    <property type="entry name" value="P-loop_NTPase"/>
</dbReference>
<comment type="similarity">
    <text evidence="7">Belongs to the DNA polymerase HolA subunit family.</text>
</comment>
<evidence type="ECO:0000256" key="2">
    <source>
        <dbReference type="ARBA" id="ARBA00017703"/>
    </source>
</evidence>
<dbReference type="SUPFAM" id="SSF52540">
    <property type="entry name" value="P-loop containing nucleoside triphosphate hydrolases"/>
    <property type="match status" value="1"/>
</dbReference>
<organism evidence="11 12">
    <name type="scientific">Fluviicola chungangensis</name>
    <dbReference type="NCBI Taxonomy" id="2597671"/>
    <lineage>
        <taxon>Bacteria</taxon>
        <taxon>Pseudomonadati</taxon>
        <taxon>Bacteroidota</taxon>
        <taxon>Flavobacteriia</taxon>
        <taxon>Flavobacteriales</taxon>
        <taxon>Crocinitomicaceae</taxon>
        <taxon>Fluviicola</taxon>
    </lineage>
</organism>
<dbReference type="InterPro" id="IPR005790">
    <property type="entry name" value="DNA_polIII_delta"/>
</dbReference>
<keyword evidence="3 11" id="KW-0808">Transferase</keyword>
<evidence type="ECO:0000256" key="7">
    <source>
        <dbReference type="ARBA" id="ARBA00034754"/>
    </source>
</evidence>
<evidence type="ECO:0000256" key="4">
    <source>
        <dbReference type="ARBA" id="ARBA00022695"/>
    </source>
</evidence>
<evidence type="ECO:0000256" key="5">
    <source>
        <dbReference type="ARBA" id="ARBA00022705"/>
    </source>
</evidence>
<evidence type="ECO:0000313" key="12">
    <source>
        <dbReference type="Proteomes" id="UP000316008"/>
    </source>
</evidence>
<comment type="caution">
    <text evidence="11">The sequence shown here is derived from an EMBL/GenBank/DDBJ whole genome shotgun (WGS) entry which is preliminary data.</text>
</comment>
<dbReference type="SUPFAM" id="SSF48019">
    <property type="entry name" value="post-AAA+ oligomerization domain-like"/>
    <property type="match status" value="1"/>
</dbReference>
<feature type="domain" description="DNA polymerase III delta subunit-like C-terminal" evidence="10">
    <location>
        <begin position="210"/>
        <end position="312"/>
    </location>
</feature>
<accession>A0A556MXV9</accession>
<dbReference type="EMBL" id="VLPL01000004">
    <property type="protein sequence ID" value="TSJ44776.1"/>
    <property type="molecule type" value="Genomic_DNA"/>
</dbReference>
<dbReference type="EC" id="2.7.7.7" evidence="1"/>
<dbReference type="InterPro" id="IPR008921">
    <property type="entry name" value="DNA_pol3_clamp-load_cplx_C"/>
</dbReference>
<dbReference type="Pfam" id="PF21694">
    <property type="entry name" value="DNA_pol3_delta_C"/>
    <property type="match status" value="1"/>
</dbReference>
<evidence type="ECO:0000256" key="8">
    <source>
        <dbReference type="ARBA" id="ARBA00049244"/>
    </source>
</evidence>
<feature type="domain" description="DNA polymerase III delta N-terminal" evidence="9">
    <location>
        <begin position="20"/>
        <end position="128"/>
    </location>
</feature>